<sequence>MSRRRCIPLPGQPGEPVGFACVSGPLTDTDRAALAEADRALRNQTDEDPTMTDPTPPDDEPAAVDLKVAGVDGWYLILRKIREEKARLEIVEQQARDAIEKALGDAVDGVIDGRPVVRWHHTAAPRRFDKKALAKDHPDLIEKYTVVGKPGRRFELVDPKDGAQ</sequence>
<evidence type="ECO:0000313" key="3">
    <source>
        <dbReference type="Proteomes" id="UP000539313"/>
    </source>
</evidence>
<organism evidence="2 3">
    <name type="scientific">Thermomonospora cellulosilytica</name>
    <dbReference type="NCBI Taxonomy" id="1411118"/>
    <lineage>
        <taxon>Bacteria</taxon>
        <taxon>Bacillati</taxon>
        <taxon>Actinomycetota</taxon>
        <taxon>Actinomycetes</taxon>
        <taxon>Streptosporangiales</taxon>
        <taxon>Thermomonosporaceae</taxon>
        <taxon>Thermomonospora</taxon>
    </lineage>
</organism>
<feature type="compositionally biased region" description="Acidic residues" evidence="1">
    <location>
        <begin position="46"/>
        <end position="62"/>
    </location>
</feature>
<protein>
    <submittedName>
        <fullName evidence="2">Uncharacterized protein</fullName>
    </submittedName>
</protein>
<dbReference type="Proteomes" id="UP000539313">
    <property type="component" value="Unassembled WGS sequence"/>
</dbReference>
<proteinExistence type="predicted"/>
<evidence type="ECO:0000313" key="2">
    <source>
        <dbReference type="EMBL" id="MBA9003758.1"/>
    </source>
</evidence>
<dbReference type="RefSeq" id="WP_182705432.1">
    <property type="nucleotide sequence ID" value="NZ_JACJII010000001.1"/>
</dbReference>
<keyword evidence="3" id="KW-1185">Reference proteome</keyword>
<dbReference type="EMBL" id="JACJII010000001">
    <property type="protein sequence ID" value="MBA9003758.1"/>
    <property type="molecule type" value="Genomic_DNA"/>
</dbReference>
<comment type="caution">
    <text evidence="2">The sequence shown here is derived from an EMBL/GenBank/DDBJ whole genome shotgun (WGS) entry which is preliminary data.</text>
</comment>
<reference evidence="2 3" key="1">
    <citation type="submission" date="2020-08" db="EMBL/GenBank/DDBJ databases">
        <title>Sequencing the genomes of 1000 actinobacteria strains.</title>
        <authorList>
            <person name="Klenk H.-P."/>
        </authorList>
    </citation>
    <scope>NUCLEOTIDE SEQUENCE [LARGE SCALE GENOMIC DNA]</scope>
    <source>
        <strain evidence="2 3">DSM 45823</strain>
    </source>
</reference>
<name>A0A7W3MXM8_9ACTN</name>
<feature type="region of interest" description="Disordered" evidence="1">
    <location>
        <begin position="37"/>
        <end position="63"/>
    </location>
</feature>
<evidence type="ECO:0000256" key="1">
    <source>
        <dbReference type="SAM" id="MobiDB-lite"/>
    </source>
</evidence>
<feature type="region of interest" description="Disordered" evidence="1">
    <location>
        <begin position="1"/>
        <end position="22"/>
    </location>
</feature>
<gene>
    <name evidence="2" type="ORF">HNR21_002640</name>
</gene>
<dbReference type="AlphaFoldDB" id="A0A7W3MXM8"/>
<accession>A0A7W3MXM8</accession>